<evidence type="ECO:0000313" key="2">
    <source>
        <dbReference type="Proteomes" id="UP000294834"/>
    </source>
</evidence>
<dbReference type="SUPFAM" id="SSF143100">
    <property type="entry name" value="TTHA1013/TTHA0281-like"/>
    <property type="match status" value="1"/>
</dbReference>
<comment type="caution">
    <text evidence="1">The sequence shown here is derived from an EMBL/GenBank/DDBJ whole genome shotgun (WGS) entry which is preliminary data.</text>
</comment>
<sequence>MKTLTVIIERTENNYSAYIEGVDGVVVTGQSVKEIKRNIISAIDALKDECKEFGGEIPEELEGDYSLTFKMDVKSVLDFYSHVFTKSGLERITGINQKQLWHYASGNRTPRPEQALKLENALHDLGEELLAINL</sequence>
<gene>
    <name evidence="1" type="ORF">E1J06_14905</name>
</gene>
<dbReference type="Proteomes" id="UP000294834">
    <property type="component" value="Unassembled WGS sequence"/>
</dbReference>
<dbReference type="EMBL" id="SLTX01000001">
    <property type="protein sequence ID" value="TDB08564.1"/>
    <property type="molecule type" value="Genomic_DNA"/>
</dbReference>
<protein>
    <submittedName>
        <fullName evidence="1">Type II toxin-antitoxin system HicB family antitoxin</fullName>
    </submittedName>
</protein>
<dbReference type="RefSeq" id="WP_134770249.1">
    <property type="nucleotide sequence ID" value="NZ_JBCHJA010000051.1"/>
</dbReference>
<name>A0AAX2R5Y4_9BACT</name>
<proteinExistence type="predicted"/>
<reference evidence="1 2" key="1">
    <citation type="journal article" date="2019" name="Nat. Microbiol.">
        <title>Genomic variation and strain-specific functional adaptation in the human gut microbiome during early life.</title>
        <authorList>
            <person name="Vatanen T."/>
            <person name="Plichta D.R."/>
            <person name="Somani J."/>
            <person name="Munch P.C."/>
            <person name="Arthur T.D."/>
            <person name="Hall A.B."/>
            <person name="Rudolf S."/>
            <person name="Oakeley E.J."/>
            <person name="Ke X."/>
            <person name="Young R.A."/>
            <person name="Haiser H.J."/>
            <person name="Kolde R."/>
            <person name="Yassour M."/>
            <person name="Luopajarvi K."/>
            <person name="Siljander H."/>
            <person name="Virtanen S.M."/>
            <person name="Ilonen J."/>
            <person name="Uibo R."/>
            <person name="Tillmann V."/>
            <person name="Mokurov S."/>
            <person name="Dorshakova N."/>
            <person name="Porter J.A."/>
            <person name="McHardy A.C."/>
            <person name="Lahdesmaki H."/>
            <person name="Vlamakis H."/>
            <person name="Huttenhower C."/>
            <person name="Knip M."/>
            <person name="Xavier R.J."/>
        </authorList>
    </citation>
    <scope>NUCLEOTIDE SEQUENCE [LARGE SCALE GENOMIC DNA]</scope>
    <source>
        <strain evidence="1 2">RJX1052</strain>
    </source>
</reference>
<dbReference type="AlphaFoldDB" id="A0AAX2R5Y4"/>
<dbReference type="Gene3D" id="3.30.160.250">
    <property type="match status" value="1"/>
</dbReference>
<dbReference type="InterPro" id="IPR035069">
    <property type="entry name" value="TTHA1013/TTHA0281-like"/>
</dbReference>
<organism evidence="1 2">
    <name type="scientific">Phocaeicola dorei</name>
    <dbReference type="NCBI Taxonomy" id="357276"/>
    <lineage>
        <taxon>Bacteria</taxon>
        <taxon>Pseudomonadati</taxon>
        <taxon>Bacteroidota</taxon>
        <taxon>Bacteroidia</taxon>
        <taxon>Bacteroidales</taxon>
        <taxon>Bacteroidaceae</taxon>
        <taxon>Phocaeicola</taxon>
    </lineage>
</organism>
<evidence type="ECO:0000313" key="1">
    <source>
        <dbReference type="EMBL" id="TDB08564.1"/>
    </source>
</evidence>
<accession>A0AAX2R5Y4</accession>